<evidence type="ECO:0000256" key="6">
    <source>
        <dbReference type="SAM" id="MobiDB-lite"/>
    </source>
</evidence>
<evidence type="ECO:0000313" key="10">
    <source>
        <dbReference type="EMBL" id="WZN63760.1"/>
    </source>
</evidence>
<dbReference type="SMART" id="SM00439">
    <property type="entry name" value="BAH"/>
    <property type="match status" value="1"/>
</dbReference>
<dbReference type="Gene3D" id="3.30.40.10">
    <property type="entry name" value="Zinc/RING finger domain, C3HC4 (zinc finger)"/>
    <property type="match status" value="1"/>
</dbReference>
<dbReference type="InterPro" id="IPR013083">
    <property type="entry name" value="Znf_RING/FYVE/PHD"/>
</dbReference>
<dbReference type="Pfam" id="PF01426">
    <property type="entry name" value="BAH"/>
    <property type="match status" value="1"/>
</dbReference>
<feature type="domain" description="PHD-type" evidence="7">
    <location>
        <begin position="164"/>
        <end position="214"/>
    </location>
</feature>
<feature type="region of interest" description="Disordered" evidence="6">
    <location>
        <begin position="251"/>
        <end position="297"/>
    </location>
</feature>
<sequence>MADDAAEEVEAARALPFGETHETGVAMEKRVVQGDGRLDVKDLERGDYVSYLRDGESRTRVARIIDVWWNRTGLSDAVTLQPFYRPEDADGGRRPWHGRMEVFKDKSVREWAKMETFQDELVGRCRVHTLEGYEKLDKVDPQKDFFWRVCYDPDTKAFEPDRVPLYCVCETPYSPDRPMIECSECGNVFHCSCMGLDPGALPRCPFRCPTCTKRFDACLVPGESLDEQDGGESETQELSVDFPETLSGTLPEGEVFFGTDEGQAQPQQSAKRGRKPKLLTKTGRKRSKRDPGLPKRPLSAYNYFMKDFRKAYKAEHPESRGVADVTRAGSQAWHALGQEDREPYHVMATASRENYHKAKEDYIQSGGRMLFELQQRNFKPKRPLTPYFLFLEKARSEANEVKVEGGAGAQDAVEFTKEASRRWNSMTSDEKEPFYRQAEEAKAKSAVQKEHLSMVEDILSLPAGDGILK</sequence>
<gene>
    <name evidence="10" type="ORF">HKI87_08g53110</name>
</gene>
<dbReference type="Pfam" id="PF09011">
    <property type="entry name" value="HMG_box_2"/>
    <property type="match status" value="1"/>
</dbReference>
<dbReference type="GO" id="GO:0005634">
    <property type="term" value="C:nucleus"/>
    <property type="evidence" value="ECO:0007669"/>
    <property type="project" value="UniProtKB-UniRule"/>
</dbReference>
<dbReference type="PROSITE" id="PS01359">
    <property type="entry name" value="ZF_PHD_1"/>
    <property type="match status" value="1"/>
</dbReference>
<dbReference type="InterPro" id="IPR019787">
    <property type="entry name" value="Znf_PHD-finger"/>
</dbReference>
<dbReference type="Proteomes" id="UP001472866">
    <property type="component" value="Chromosome 08"/>
</dbReference>
<dbReference type="InterPro" id="IPR001965">
    <property type="entry name" value="Znf_PHD"/>
</dbReference>
<feature type="domain" description="BAH" evidence="9">
    <location>
        <begin position="41"/>
        <end position="162"/>
    </location>
</feature>
<dbReference type="SMART" id="SM00398">
    <property type="entry name" value="HMG"/>
    <property type="match status" value="2"/>
</dbReference>
<evidence type="ECO:0000313" key="11">
    <source>
        <dbReference type="Proteomes" id="UP001472866"/>
    </source>
</evidence>
<feature type="region of interest" description="Disordered" evidence="6">
    <location>
        <begin position="225"/>
        <end position="244"/>
    </location>
</feature>
<protein>
    <submittedName>
        <fullName evidence="10">Chromatin remodeling protein</fullName>
    </submittedName>
</protein>
<feature type="DNA-binding region" description="HMG box" evidence="5">
    <location>
        <begin position="294"/>
        <end position="363"/>
    </location>
</feature>
<evidence type="ECO:0000259" key="7">
    <source>
        <dbReference type="PROSITE" id="PS50016"/>
    </source>
</evidence>
<dbReference type="GO" id="GO:0003677">
    <property type="term" value="F:DNA binding"/>
    <property type="evidence" value="ECO:0007669"/>
    <property type="project" value="UniProtKB-UniRule"/>
</dbReference>
<evidence type="ECO:0000256" key="1">
    <source>
        <dbReference type="ARBA" id="ARBA00022723"/>
    </source>
</evidence>
<evidence type="ECO:0000259" key="9">
    <source>
        <dbReference type="PROSITE" id="PS51038"/>
    </source>
</evidence>
<evidence type="ECO:0000256" key="4">
    <source>
        <dbReference type="PROSITE-ProRule" id="PRU00146"/>
    </source>
</evidence>
<dbReference type="PROSITE" id="PS50016">
    <property type="entry name" value="ZF_PHD_2"/>
    <property type="match status" value="1"/>
</dbReference>
<feature type="compositionally biased region" description="Acidic residues" evidence="6">
    <location>
        <begin position="225"/>
        <end position="235"/>
    </location>
</feature>
<dbReference type="InterPro" id="IPR043151">
    <property type="entry name" value="BAH_sf"/>
</dbReference>
<dbReference type="PROSITE" id="PS50118">
    <property type="entry name" value="HMG_BOX_2"/>
    <property type="match status" value="2"/>
</dbReference>
<feature type="domain" description="HMG box" evidence="8">
    <location>
        <begin position="294"/>
        <end position="363"/>
    </location>
</feature>
<keyword evidence="3" id="KW-0862">Zinc</keyword>
<keyword evidence="1" id="KW-0479">Metal-binding</keyword>
<feature type="DNA-binding region" description="HMG box" evidence="5">
    <location>
        <begin position="380"/>
        <end position="453"/>
    </location>
</feature>
<dbReference type="InterPro" id="IPR036910">
    <property type="entry name" value="HMG_box_dom_sf"/>
</dbReference>
<reference evidence="10 11" key="1">
    <citation type="submission" date="2024-03" db="EMBL/GenBank/DDBJ databases">
        <title>Complete genome sequence of the green alga Chloropicon roscoffensis RCC1871.</title>
        <authorList>
            <person name="Lemieux C."/>
            <person name="Pombert J.-F."/>
            <person name="Otis C."/>
            <person name="Turmel M."/>
        </authorList>
    </citation>
    <scope>NUCLEOTIDE SEQUENCE [LARGE SCALE GENOMIC DNA]</scope>
    <source>
        <strain evidence="10 11">RCC1871</strain>
    </source>
</reference>
<dbReference type="InterPro" id="IPR019786">
    <property type="entry name" value="Zinc_finger_PHD-type_CS"/>
</dbReference>
<evidence type="ECO:0000256" key="3">
    <source>
        <dbReference type="ARBA" id="ARBA00022833"/>
    </source>
</evidence>
<dbReference type="SMART" id="SM00249">
    <property type="entry name" value="PHD"/>
    <property type="match status" value="1"/>
</dbReference>
<proteinExistence type="predicted"/>
<accession>A0AAX4PBM9</accession>
<evidence type="ECO:0000256" key="2">
    <source>
        <dbReference type="ARBA" id="ARBA00022771"/>
    </source>
</evidence>
<dbReference type="InterPro" id="IPR001025">
    <property type="entry name" value="BAH_dom"/>
</dbReference>
<dbReference type="Pfam" id="PF00505">
    <property type="entry name" value="HMG_box"/>
    <property type="match status" value="1"/>
</dbReference>
<dbReference type="GO" id="GO:0008270">
    <property type="term" value="F:zinc ion binding"/>
    <property type="evidence" value="ECO:0007669"/>
    <property type="project" value="UniProtKB-KW"/>
</dbReference>
<feature type="compositionally biased region" description="Basic residues" evidence="6">
    <location>
        <begin position="271"/>
        <end position="288"/>
    </location>
</feature>
<dbReference type="PROSITE" id="PS51038">
    <property type="entry name" value="BAH"/>
    <property type="match status" value="1"/>
</dbReference>
<keyword evidence="5" id="KW-0238">DNA-binding</keyword>
<dbReference type="SUPFAM" id="SSF47095">
    <property type="entry name" value="HMG-box"/>
    <property type="match status" value="2"/>
</dbReference>
<dbReference type="AlphaFoldDB" id="A0AAX4PBM9"/>
<feature type="domain" description="HMG box" evidence="8">
    <location>
        <begin position="380"/>
        <end position="453"/>
    </location>
</feature>
<dbReference type="GO" id="GO:0003682">
    <property type="term" value="F:chromatin binding"/>
    <property type="evidence" value="ECO:0007669"/>
    <property type="project" value="InterPro"/>
</dbReference>
<evidence type="ECO:0000259" key="8">
    <source>
        <dbReference type="PROSITE" id="PS50118"/>
    </source>
</evidence>
<dbReference type="Gene3D" id="1.10.30.10">
    <property type="entry name" value="High mobility group box domain"/>
    <property type="match status" value="2"/>
</dbReference>
<dbReference type="InterPro" id="IPR011011">
    <property type="entry name" value="Znf_FYVE_PHD"/>
</dbReference>
<dbReference type="InterPro" id="IPR009071">
    <property type="entry name" value="HMG_box_dom"/>
</dbReference>
<dbReference type="EMBL" id="CP151508">
    <property type="protein sequence ID" value="WZN63760.1"/>
    <property type="molecule type" value="Genomic_DNA"/>
</dbReference>
<dbReference type="PANTHER" id="PTHR46364">
    <property type="entry name" value="OS08G0421900 PROTEIN"/>
    <property type="match status" value="1"/>
</dbReference>
<evidence type="ECO:0000256" key="5">
    <source>
        <dbReference type="PROSITE-ProRule" id="PRU00267"/>
    </source>
</evidence>
<dbReference type="SUPFAM" id="SSF57903">
    <property type="entry name" value="FYVE/PHD zinc finger"/>
    <property type="match status" value="1"/>
</dbReference>
<keyword evidence="2 4" id="KW-0863">Zinc-finger</keyword>
<name>A0AAX4PBM9_9CHLO</name>
<organism evidence="10 11">
    <name type="scientific">Chloropicon roscoffensis</name>
    <dbReference type="NCBI Taxonomy" id="1461544"/>
    <lineage>
        <taxon>Eukaryota</taxon>
        <taxon>Viridiplantae</taxon>
        <taxon>Chlorophyta</taxon>
        <taxon>Chloropicophyceae</taxon>
        <taxon>Chloropicales</taxon>
        <taxon>Chloropicaceae</taxon>
        <taxon>Chloropicon</taxon>
    </lineage>
</organism>
<keyword evidence="5" id="KW-0539">Nucleus</keyword>
<keyword evidence="11" id="KW-1185">Reference proteome</keyword>
<dbReference type="Gene3D" id="2.30.30.490">
    <property type="match status" value="1"/>
</dbReference>